<dbReference type="GO" id="GO:0009401">
    <property type="term" value="P:phosphoenolpyruvate-dependent sugar phosphotransferase system"/>
    <property type="evidence" value="ECO:0007669"/>
    <property type="project" value="InterPro"/>
</dbReference>
<dbReference type="InterPro" id="IPR004704">
    <property type="entry name" value="PTS_IID_man"/>
</dbReference>
<dbReference type="Proteomes" id="UP000283880">
    <property type="component" value="Unassembled WGS sequence"/>
</dbReference>
<dbReference type="PROSITE" id="PS51108">
    <property type="entry name" value="PTS_EIID"/>
    <property type="match status" value="1"/>
</dbReference>
<keyword evidence="1" id="KW-1133">Transmembrane helix</keyword>
<comment type="caution">
    <text evidence="2">The sequence shown here is derived from an EMBL/GenBank/DDBJ whole genome shotgun (WGS) entry which is preliminary data.</text>
</comment>
<evidence type="ECO:0000313" key="2">
    <source>
        <dbReference type="EMBL" id="RGX28676.1"/>
    </source>
</evidence>
<organism evidence="2 3">
    <name type="scientific">Enterocloster asparagiformis</name>
    <dbReference type="NCBI Taxonomy" id="333367"/>
    <lineage>
        <taxon>Bacteria</taxon>
        <taxon>Bacillati</taxon>
        <taxon>Bacillota</taxon>
        <taxon>Clostridia</taxon>
        <taxon>Lachnospirales</taxon>
        <taxon>Lachnospiraceae</taxon>
        <taxon>Enterocloster</taxon>
    </lineage>
</organism>
<feature type="transmembrane region" description="Helical" evidence="1">
    <location>
        <begin position="254"/>
        <end position="272"/>
    </location>
</feature>
<dbReference type="GO" id="GO:0005886">
    <property type="term" value="C:plasma membrane"/>
    <property type="evidence" value="ECO:0007669"/>
    <property type="project" value="TreeGrafter"/>
</dbReference>
<protein>
    <submittedName>
        <fullName evidence="2">PTS system mannose/fructose/sorbose family transporter subunit IID</fullName>
    </submittedName>
</protein>
<gene>
    <name evidence="2" type="ORF">DWV29_13745</name>
</gene>
<feature type="transmembrane region" description="Helical" evidence="1">
    <location>
        <begin position="68"/>
        <end position="86"/>
    </location>
</feature>
<evidence type="ECO:0000256" key="1">
    <source>
        <dbReference type="SAM" id="Phobius"/>
    </source>
</evidence>
<feature type="transmembrane region" description="Helical" evidence="1">
    <location>
        <begin position="127"/>
        <end position="151"/>
    </location>
</feature>
<dbReference type="AlphaFoldDB" id="A0A413FE11"/>
<feature type="transmembrane region" description="Helical" evidence="1">
    <location>
        <begin position="226"/>
        <end position="247"/>
    </location>
</feature>
<dbReference type="RefSeq" id="WP_007705553.1">
    <property type="nucleotide sequence ID" value="NZ_BAABXR010000003.1"/>
</dbReference>
<keyword evidence="1" id="KW-0472">Membrane</keyword>
<feature type="transmembrane region" description="Helical" evidence="1">
    <location>
        <begin position="186"/>
        <end position="206"/>
    </location>
</feature>
<evidence type="ECO:0000313" key="3">
    <source>
        <dbReference type="Proteomes" id="UP000283880"/>
    </source>
</evidence>
<dbReference type="InterPro" id="IPR050303">
    <property type="entry name" value="GatZ_KbaZ_carbometab"/>
</dbReference>
<dbReference type="Pfam" id="PF03613">
    <property type="entry name" value="EIID-AGA"/>
    <property type="match status" value="1"/>
</dbReference>
<accession>A0A413FE11</accession>
<dbReference type="EMBL" id="QSBM01000010">
    <property type="protein sequence ID" value="RGX28676.1"/>
    <property type="molecule type" value="Genomic_DNA"/>
</dbReference>
<dbReference type="PANTHER" id="PTHR32502">
    <property type="entry name" value="N-ACETYLGALACTOSAMINE PERMEASE II COMPONENT-RELATED"/>
    <property type="match status" value="1"/>
</dbReference>
<dbReference type="PANTHER" id="PTHR32502:SF23">
    <property type="entry name" value="TRANSPORT PROTEIN, PTS SYSTEM"/>
    <property type="match status" value="1"/>
</dbReference>
<dbReference type="OrthoDB" id="9795582at2"/>
<name>A0A413FE11_9FIRM</name>
<proteinExistence type="predicted"/>
<reference evidence="2 3" key="1">
    <citation type="submission" date="2018-08" db="EMBL/GenBank/DDBJ databases">
        <title>A genome reference for cultivated species of the human gut microbiota.</title>
        <authorList>
            <person name="Zou Y."/>
            <person name="Xue W."/>
            <person name="Luo G."/>
        </authorList>
    </citation>
    <scope>NUCLEOTIDE SEQUENCE [LARGE SCALE GENOMIC DNA]</scope>
    <source>
        <strain evidence="2 3">AF04-15</strain>
    </source>
</reference>
<sequence length="273" mass="29873">MKTSNQTESRITKKDINSVFWRAFTINASFNYERQMSQGFVYSMLPVLKKLYPDKEQMKEALKRHSEFFNVTPMASTLVMGITAAMEEQNARNREFDVNSINAVKASLMGPLSGIGDSVFWGTLRPLAGGIACSLALTGNVLAPIIFLLLFNVPNVLCRYYCMHMGYKMGTSFLGQIEKSGIMQKVFSAASIIGLLVIGGMVASMVSVNLGLSIGSGETAISINDVINGIMPKMLSLLATLGIFRLIRKGMKVNYILVGIIVLSILGTWIGIF</sequence>
<keyword evidence="1" id="KW-0812">Transmembrane</keyword>